<dbReference type="InterPro" id="IPR018357">
    <property type="entry name" value="Hexapep_transf_CS"/>
</dbReference>
<organism evidence="5 6">
    <name type="scientific">Vreelandella nanhaiensis</name>
    <dbReference type="NCBI Taxonomy" id="1258546"/>
    <lineage>
        <taxon>Bacteria</taxon>
        <taxon>Pseudomonadati</taxon>
        <taxon>Pseudomonadota</taxon>
        <taxon>Gammaproteobacteria</taxon>
        <taxon>Oceanospirillales</taxon>
        <taxon>Halomonadaceae</taxon>
        <taxon>Vreelandella</taxon>
    </lineage>
</organism>
<comment type="similarity">
    <text evidence="1">Belongs to the transferase hexapeptide repeat family.</text>
</comment>
<protein>
    <submittedName>
        <fullName evidence="5">Acyltransferase</fullName>
    </submittedName>
</protein>
<dbReference type="EMBL" id="RZHF01000008">
    <property type="protein sequence ID" value="RUR32545.1"/>
    <property type="molecule type" value="Genomic_DNA"/>
</dbReference>
<dbReference type="PROSITE" id="PS00101">
    <property type="entry name" value="HEXAPEP_TRANSFERASES"/>
    <property type="match status" value="1"/>
</dbReference>
<keyword evidence="2 5" id="KW-0808">Transferase</keyword>
<proteinExistence type="inferred from homology"/>
<sequence>MLRRAKRALLTRLYRELEAVREKQVLSGLRRCGANVHISSPSKLINPQCISVGDHVKLGPYSQLVAITEYPGNWLRPPGVDVEIKTFQPSIVIGNNVTSNSMLQVFAQGRVSIEDNVGFGPNVFINDASHGLGSVNVAFKYQPLSGPYPITIGKGCWIGANVVIMPGVNIGMYSVIGANSVVTKNIPAYSIAVGAPAKVIKQWNMEAQTWKRFAHSASHANDRCASEIK</sequence>
<dbReference type="Gene3D" id="2.160.10.10">
    <property type="entry name" value="Hexapeptide repeat proteins"/>
    <property type="match status" value="1"/>
</dbReference>
<keyword evidence="4 5" id="KW-0012">Acyltransferase</keyword>
<dbReference type="Proteomes" id="UP000287023">
    <property type="component" value="Unassembled WGS sequence"/>
</dbReference>
<evidence type="ECO:0000313" key="5">
    <source>
        <dbReference type="EMBL" id="RUR32545.1"/>
    </source>
</evidence>
<dbReference type="PANTHER" id="PTHR23416">
    <property type="entry name" value="SIALIC ACID SYNTHASE-RELATED"/>
    <property type="match status" value="1"/>
</dbReference>
<dbReference type="InterPro" id="IPR051159">
    <property type="entry name" value="Hexapeptide_acetyltransf"/>
</dbReference>
<dbReference type="OrthoDB" id="9815592at2"/>
<evidence type="ECO:0000256" key="2">
    <source>
        <dbReference type="ARBA" id="ARBA00022679"/>
    </source>
</evidence>
<keyword evidence="3" id="KW-0677">Repeat</keyword>
<evidence type="ECO:0000313" key="6">
    <source>
        <dbReference type="Proteomes" id="UP000287023"/>
    </source>
</evidence>
<evidence type="ECO:0000256" key="1">
    <source>
        <dbReference type="ARBA" id="ARBA00007274"/>
    </source>
</evidence>
<evidence type="ECO:0000256" key="4">
    <source>
        <dbReference type="ARBA" id="ARBA00023315"/>
    </source>
</evidence>
<name>A0A433KSK3_9GAMM</name>
<dbReference type="CDD" id="cd04647">
    <property type="entry name" value="LbH_MAT_like"/>
    <property type="match status" value="1"/>
</dbReference>
<dbReference type="GO" id="GO:0008374">
    <property type="term" value="F:O-acyltransferase activity"/>
    <property type="evidence" value="ECO:0007669"/>
    <property type="project" value="TreeGrafter"/>
</dbReference>
<evidence type="ECO:0000256" key="3">
    <source>
        <dbReference type="ARBA" id="ARBA00022737"/>
    </source>
</evidence>
<dbReference type="SUPFAM" id="SSF51161">
    <property type="entry name" value="Trimeric LpxA-like enzymes"/>
    <property type="match status" value="1"/>
</dbReference>
<reference evidence="5 6" key="1">
    <citation type="submission" date="2018-12" db="EMBL/GenBank/DDBJ databases">
        <title>three novel Halomonas strain isolated from plants.</title>
        <authorList>
            <person name="Sun C."/>
        </authorList>
    </citation>
    <scope>NUCLEOTIDE SEQUENCE [LARGE SCALE GENOMIC DNA]</scope>
    <source>
        <strain evidence="5 6">JCM 18142</strain>
    </source>
</reference>
<dbReference type="PANTHER" id="PTHR23416:SF23">
    <property type="entry name" value="ACETYLTRANSFERASE C18B11.09C-RELATED"/>
    <property type="match status" value="1"/>
</dbReference>
<dbReference type="AlphaFoldDB" id="A0A433KSK3"/>
<keyword evidence="6" id="KW-1185">Reference proteome</keyword>
<gene>
    <name evidence="5" type="ORF">ELY38_06905</name>
</gene>
<accession>A0A433KSK3</accession>
<comment type="caution">
    <text evidence="5">The sequence shown here is derived from an EMBL/GenBank/DDBJ whole genome shotgun (WGS) entry which is preliminary data.</text>
</comment>
<dbReference type="InterPro" id="IPR011004">
    <property type="entry name" value="Trimer_LpxA-like_sf"/>
</dbReference>
<dbReference type="InterPro" id="IPR001451">
    <property type="entry name" value="Hexapep"/>
</dbReference>
<dbReference type="Pfam" id="PF00132">
    <property type="entry name" value="Hexapep"/>
    <property type="match status" value="1"/>
</dbReference>